<comment type="caution">
    <text evidence="10">The sequence shown here is derived from an EMBL/GenBank/DDBJ whole genome shotgun (WGS) entry which is preliminary data.</text>
</comment>
<proteinExistence type="predicted"/>
<protein>
    <recommendedName>
        <fullName evidence="3">mannan endo-1,4-beta-mannosidase</fullName>
        <ecNumber evidence="3">3.2.1.78</ecNumber>
    </recommendedName>
</protein>
<evidence type="ECO:0000256" key="8">
    <source>
        <dbReference type="SAM" id="SignalP"/>
    </source>
</evidence>
<evidence type="ECO:0000259" key="9">
    <source>
        <dbReference type="Pfam" id="PF26410"/>
    </source>
</evidence>
<evidence type="ECO:0000256" key="6">
    <source>
        <dbReference type="ARBA" id="ARBA00022801"/>
    </source>
</evidence>
<keyword evidence="7" id="KW-0326">Glycosidase</keyword>
<evidence type="ECO:0000256" key="7">
    <source>
        <dbReference type="ARBA" id="ARBA00023295"/>
    </source>
</evidence>
<reference evidence="10" key="1">
    <citation type="submission" date="2020-09" db="EMBL/GenBank/DDBJ databases">
        <title>A novel bacterium of genus Neiella, isolated from South China Sea.</title>
        <authorList>
            <person name="Huang H."/>
            <person name="Mo K."/>
            <person name="Hu Y."/>
        </authorList>
    </citation>
    <scope>NUCLEOTIDE SEQUENCE</scope>
    <source>
        <strain evidence="10">HB171785</strain>
    </source>
</reference>
<keyword evidence="6" id="KW-0378">Hydrolase</keyword>
<comment type="subcellular location">
    <subcellularLocation>
        <location evidence="2">Secreted</location>
    </subcellularLocation>
</comment>
<dbReference type="Gene3D" id="2.60.40.10">
    <property type="entry name" value="Immunoglobulins"/>
    <property type="match status" value="1"/>
</dbReference>
<comment type="catalytic activity">
    <reaction evidence="1">
        <text>Random hydrolysis of (1-&gt;4)-beta-D-mannosidic linkages in mannans, galactomannans and glucomannans.</text>
        <dbReference type="EC" id="3.2.1.78"/>
    </reaction>
</comment>
<dbReference type="Gene3D" id="3.20.20.80">
    <property type="entry name" value="Glycosidases"/>
    <property type="match status" value="1"/>
</dbReference>
<dbReference type="GO" id="GO:0016985">
    <property type="term" value="F:mannan endo-1,4-beta-mannosidase activity"/>
    <property type="evidence" value="ECO:0007669"/>
    <property type="project" value="TreeGrafter"/>
</dbReference>
<feature type="signal peptide" evidence="8">
    <location>
        <begin position="1"/>
        <end position="26"/>
    </location>
</feature>
<keyword evidence="5 8" id="KW-0732">Signal</keyword>
<dbReference type="AlphaFoldDB" id="A0A8J6QUK4"/>
<accession>A0A8J6QUK4</accession>
<organism evidence="10 11">
    <name type="scientific">Neiella litorisoli</name>
    <dbReference type="NCBI Taxonomy" id="2771431"/>
    <lineage>
        <taxon>Bacteria</taxon>
        <taxon>Pseudomonadati</taxon>
        <taxon>Pseudomonadota</taxon>
        <taxon>Gammaproteobacteria</taxon>
        <taxon>Alteromonadales</taxon>
        <taxon>Echinimonadaceae</taxon>
        <taxon>Neiella</taxon>
    </lineage>
</organism>
<dbReference type="Proteomes" id="UP000638014">
    <property type="component" value="Unassembled WGS sequence"/>
</dbReference>
<dbReference type="PANTHER" id="PTHR31451:SF39">
    <property type="entry name" value="MANNAN ENDO-1,4-BETA-MANNOSIDASE 1"/>
    <property type="match status" value="1"/>
</dbReference>
<evidence type="ECO:0000313" key="10">
    <source>
        <dbReference type="EMBL" id="MBD1389143.1"/>
    </source>
</evidence>
<dbReference type="GO" id="GO:0005576">
    <property type="term" value="C:extracellular region"/>
    <property type="evidence" value="ECO:0007669"/>
    <property type="project" value="UniProtKB-SubCell"/>
</dbReference>
<name>A0A8J6QUK4_9GAMM</name>
<keyword evidence="4" id="KW-0964">Secreted</keyword>
<sequence length="495" mass="56110">MNIGSDMKQLTLACILGAMMATPALAFDHFITRDGHQLKDGDKVFRFAGIHAPELHRIEDQARGKCPQDPRGWGQYFKWPTAEEQENWIQSLVLTGHKAMRVYVLSIATEWDQACERETHILPPVTQDGMPRLNEAALVHYDRMIALADKHGLRLILPFVDHWKWWGGRKDLAAFYGEHEDDFYDTSSKTYAAYQSIIKQVTNRTNTITGRKYRDEKAIMAWETGNELKMSTQAFVSKTAALIKSQAPHQLVIDGTYLKVNDFSLTDPNVDIITNHFYTVNGNNNPQQVMKDLKAIDGKKVYFIGEFGLASAKLLNSVMQAAVHQEHNGAQAAGALFWGYRGHRHDGGYYWHQEYTGHYAYHLPGAAENYRNEEMAMSDGVRLAIAQMDGEQNMRPLPKPQPPKLRAIDTPNNFKWLGSPVGRWYRFERATSEAGPWTIIGDGISDGRNGFNPETDVLFADPQLRESGKTYFYRVTAFNESGQSEPSNVEAYQQP</sequence>
<dbReference type="InterPro" id="IPR017853">
    <property type="entry name" value="GH"/>
</dbReference>
<dbReference type="InterPro" id="IPR045053">
    <property type="entry name" value="MAN-like"/>
</dbReference>
<dbReference type="EMBL" id="JACXAF010000007">
    <property type="protein sequence ID" value="MBD1389143.1"/>
    <property type="molecule type" value="Genomic_DNA"/>
</dbReference>
<evidence type="ECO:0000256" key="4">
    <source>
        <dbReference type="ARBA" id="ARBA00022525"/>
    </source>
</evidence>
<feature type="chain" id="PRO_5035279120" description="mannan endo-1,4-beta-mannosidase" evidence="8">
    <location>
        <begin position="27"/>
        <end position="495"/>
    </location>
</feature>
<evidence type="ECO:0000256" key="5">
    <source>
        <dbReference type="ARBA" id="ARBA00022729"/>
    </source>
</evidence>
<dbReference type="PANTHER" id="PTHR31451">
    <property type="match status" value="1"/>
</dbReference>
<keyword evidence="11" id="KW-1185">Reference proteome</keyword>
<evidence type="ECO:0000313" key="11">
    <source>
        <dbReference type="Proteomes" id="UP000638014"/>
    </source>
</evidence>
<feature type="domain" description="Glycoside hydrolase family 5" evidence="9">
    <location>
        <begin position="120"/>
        <end position="289"/>
    </location>
</feature>
<dbReference type="InterPro" id="IPR013783">
    <property type="entry name" value="Ig-like_fold"/>
</dbReference>
<evidence type="ECO:0000256" key="2">
    <source>
        <dbReference type="ARBA" id="ARBA00004613"/>
    </source>
</evidence>
<dbReference type="EC" id="3.2.1.78" evidence="3"/>
<evidence type="ECO:0000256" key="3">
    <source>
        <dbReference type="ARBA" id="ARBA00012706"/>
    </source>
</evidence>
<evidence type="ECO:0000256" key="1">
    <source>
        <dbReference type="ARBA" id="ARBA00001678"/>
    </source>
</evidence>
<gene>
    <name evidence="10" type="ORF">IC617_06860</name>
</gene>
<dbReference type="InterPro" id="IPR001547">
    <property type="entry name" value="Glyco_hydro_5"/>
</dbReference>
<dbReference type="SUPFAM" id="SSF51445">
    <property type="entry name" value="(Trans)glycosidases"/>
    <property type="match status" value="1"/>
</dbReference>
<dbReference type="Pfam" id="PF26410">
    <property type="entry name" value="GH5_mannosidase"/>
    <property type="match status" value="1"/>
</dbReference>